<keyword evidence="5" id="KW-1185">Reference proteome</keyword>
<dbReference type="EMBL" id="KV453851">
    <property type="protein sequence ID" value="ODV86057.1"/>
    <property type="molecule type" value="Genomic_DNA"/>
</dbReference>
<dbReference type="Proteomes" id="UP000094801">
    <property type="component" value="Unassembled WGS sequence"/>
</dbReference>
<dbReference type="GO" id="GO:0003677">
    <property type="term" value="F:DNA binding"/>
    <property type="evidence" value="ECO:0007669"/>
    <property type="project" value="InterPro"/>
</dbReference>
<reference evidence="5" key="1">
    <citation type="submission" date="2016-04" db="EMBL/GenBank/DDBJ databases">
        <title>Comparative genomics of biotechnologically important yeasts.</title>
        <authorList>
            <consortium name="DOE Joint Genome Institute"/>
            <person name="Riley R."/>
            <person name="Haridas S."/>
            <person name="Wolfe K.H."/>
            <person name="Lopes M.R."/>
            <person name="Hittinger C.T."/>
            <person name="Goker M."/>
            <person name="Salamov A."/>
            <person name="Wisecaver J."/>
            <person name="Long T.M."/>
            <person name="Aerts A.L."/>
            <person name="Barry K."/>
            <person name="Choi C."/>
            <person name="Clum A."/>
            <person name="Coughlan A.Y."/>
            <person name="Deshpande S."/>
            <person name="Douglass A.P."/>
            <person name="Hanson S.J."/>
            <person name="Klenk H.-P."/>
            <person name="Labutti K."/>
            <person name="Lapidus A."/>
            <person name="Lindquist E."/>
            <person name="Lipzen A."/>
            <person name="Meier-Kolthoff J.P."/>
            <person name="Ohm R.A."/>
            <person name="Otillar R.P."/>
            <person name="Pangilinan J."/>
            <person name="Peng Y."/>
            <person name="Rokas A."/>
            <person name="Rosa C.A."/>
            <person name="Scheuner C."/>
            <person name="Sibirny A.A."/>
            <person name="Slot J.C."/>
            <person name="Stielow J.B."/>
            <person name="Sun H."/>
            <person name="Kurtzman C.P."/>
            <person name="Blackwell M."/>
            <person name="Grigoriev I.V."/>
            <person name="Jeffries T.W."/>
        </authorList>
    </citation>
    <scope>NUCLEOTIDE SEQUENCE [LARGE SCALE GENOMIC DNA]</scope>
    <source>
        <strain evidence="5">NRRL YB-2248</strain>
    </source>
</reference>
<dbReference type="GO" id="GO:0031981">
    <property type="term" value="C:nuclear lumen"/>
    <property type="evidence" value="ECO:0007669"/>
    <property type="project" value="UniProtKB-ARBA"/>
</dbReference>
<evidence type="ECO:0000256" key="1">
    <source>
        <dbReference type="ARBA" id="ARBA00004123"/>
    </source>
</evidence>
<proteinExistence type="inferred from homology"/>
<dbReference type="AlphaFoldDB" id="A0A1E4T2T0"/>
<accession>A0A1E4T2T0</accession>
<dbReference type="GO" id="GO:0006310">
    <property type="term" value="P:DNA recombination"/>
    <property type="evidence" value="ECO:0007669"/>
    <property type="project" value="InterPro"/>
</dbReference>
<dbReference type="STRING" id="983967.A0A1E4T2T0"/>
<evidence type="ECO:0000256" key="3">
    <source>
        <dbReference type="ARBA" id="ARBA00023242"/>
    </source>
</evidence>
<keyword evidence="3" id="KW-0539">Nucleus</keyword>
<evidence type="ECO:0000313" key="5">
    <source>
        <dbReference type="Proteomes" id="UP000094801"/>
    </source>
</evidence>
<evidence type="ECO:0000313" key="4">
    <source>
        <dbReference type="EMBL" id="ODV86057.1"/>
    </source>
</evidence>
<comment type="similarity">
    <text evidence="2">Belongs to the replication factor A protein 3 family.</text>
</comment>
<dbReference type="GO" id="GO:0006260">
    <property type="term" value="P:DNA replication"/>
    <property type="evidence" value="ECO:0007669"/>
    <property type="project" value="InterPro"/>
</dbReference>
<sequence>MESIRVDATLLQQFKRKTVRIIGKLISKSSNNAILNSNGNVELKFTHQNQLLDSLIIDHWYECIGMVDDDDLSIKVIQCIDFGTEINEKAVLKVVELSHKVPELFYTT</sequence>
<evidence type="ECO:0000256" key="2">
    <source>
        <dbReference type="ARBA" id="ARBA00009761"/>
    </source>
</evidence>
<dbReference type="GO" id="GO:0006281">
    <property type="term" value="P:DNA repair"/>
    <property type="evidence" value="ECO:0007669"/>
    <property type="project" value="InterPro"/>
</dbReference>
<comment type="subcellular location">
    <subcellularLocation>
        <location evidence="1">Nucleus</location>
    </subcellularLocation>
</comment>
<dbReference type="Pfam" id="PF08661">
    <property type="entry name" value="Rep_fac-A_3"/>
    <property type="match status" value="1"/>
</dbReference>
<dbReference type="InterPro" id="IPR012340">
    <property type="entry name" value="NA-bd_OB-fold"/>
</dbReference>
<dbReference type="SUPFAM" id="SSF50249">
    <property type="entry name" value="Nucleic acid-binding proteins"/>
    <property type="match status" value="1"/>
</dbReference>
<dbReference type="OrthoDB" id="188186at2759"/>
<name>A0A1E4T2T0_9ASCO</name>
<dbReference type="Gene3D" id="2.40.50.140">
    <property type="entry name" value="Nucleic acid-binding proteins"/>
    <property type="match status" value="1"/>
</dbReference>
<protein>
    <recommendedName>
        <fullName evidence="6">Replication factor A protein 3</fullName>
    </recommendedName>
</protein>
<gene>
    <name evidence="4" type="ORF">CANARDRAFT_175789</name>
</gene>
<dbReference type="InterPro" id="IPR013970">
    <property type="entry name" value="Rfa2"/>
</dbReference>
<organism evidence="4 5">
    <name type="scientific">[Candida] arabinofermentans NRRL YB-2248</name>
    <dbReference type="NCBI Taxonomy" id="983967"/>
    <lineage>
        <taxon>Eukaryota</taxon>
        <taxon>Fungi</taxon>
        <taxon>Dikarya</taxon>
        <taxon>Ascomycota</taxon>
        <taxon>Saccharomycotina</taxon>
        <taxon>Pichiomycetes</taxon>
        <taxon>Pichiales</taxon>
        <taxon>Pichiaceae</taxon>
        <taxon>Ogataea</taxon>
        <taxon>Ogataea/Candida clade</taxon>
    </lineage>
</organism>
<evidence type="ECO:0008006" key="6">
    <source>
        <dbReference type="Google" id="ProtNLM"/>
    </source>
</evidence>